<reference evidence="10 11" key="1">
    <citation type="journal article" date="2013" name="Genome Announc.">
        <title>Draft Genome Sequence for Caulobacter sp. Strain OR37, a Bacterium Tolerant to Heavy Metals.</title>
        <authorList>
            <person name="Utturkar S.M."/>
            <person name="Bollmann A."/>
            <person name="Brzoska R.M."/>
            <person name="Klingeman D.M."/>
            <person name="Epstein S.E."/>
            <person name="Palumbo A.V."/>
            <person name="Brown S.D."/>
        </authorList>
    </citation>
    <scope>NUCLEOTIDE SEQUENCE [LARGE SCALE GENOMIC DNA]</scope>
    <source>
        <strain evidence="10 11">OR37</strain>
    </source>
</reference>
<feature type="compositionally biased region" description="Low complexity" evidence="5">
    <location>
        <begin position="626"/>
        <end position="651"/>
    </location>
</feature>
<feature type="domain" description="Methyl-accepting transducer" evidence="7">
    <location>
        <begin position="349"/>
        <end position="578"/>
    </location>
</feature>
<dbReference type="Gene3D" id="6.10.340.10">
    <property type="match status" value="1"/>
</dbReference>
<dbReference type="RefSeq" id="WP_004619209.1">
    <property type="nucleotide sequence ID" value="NZ_APMP01000010.1"/>
</dbReference>
<dbReference type="GO" id="GO:0007165">
    <property type="term" value="P:signal transduction"/>
    <property type="evidence" value="ECO:0007669"/>
    <property type="project" value="UniProtKB-KW"/>
</dbReference>
<dbReference type="GO" id="GO:0006935">
    <property type="term" value="P:chemotaxis"/>
    <property type="evidence" value="ECO:0007669"/>
    <property type="project" value="UniProtKB-KW"/>
</dbReference>
<dbReference type="FunFam" id="1.10.287.950:FF:000001">
    <property type="entry name" value="Methyl-accepting chemotaxis sensory transducer"/>
    <property type="match status" value="1"/>
</dbReference>
<protein>
    <submittedName>
        <fullName evidence="10">Methyl-accepting chemotaxis protein</fullName>
    </submittedName>
</protein>
<feature type="domain" description="HAMP" evidence="9">
    <location>
        <begin position="292"/>
        <end position="344"/>
    </location>
</feature>
<evidence type="ECO:0000313" key="11">
    <source>
        <dbReference type="Proteomes" id="UP000013063"/>
    </source>
</evidence>
<dbReference type="AlphaFoldDB" id="R0EJ27"/>
<feature type="domain" description="T-SNARE coiled-coil homology" evidence="8">
    <location>
        <begin position="508"/>
        <end position="570"/>
    </location>
</feature>
<dbReference type="Gene3D" id="1.10.287.950">
    <property type="entry name" value="Methyl-accepting chemotaxis protein"/>
    <property type="match status" value="1"/>
</dbReference>
<dbReference type="GO" id="GO:0005886">
    <property type="term" value="C:plasma membrane"/>
    <property type="evidence" value="ECO:0007669"/>
    <property type="project" value="TreeGrafter"/>
</dbReference>
<name>R0EJ27_CAUVI</name>
<evidence type="ECO:0000256" key="5">
    <source>
        <dbReference type="SAM" id="MobiDB-lite"/>
    </source>
</evidence>
<dbReference type="Proteomes" id="UP000013063">
    <property type="component" value="Unassembled WGS sequence"/>
</dbReference>
<comment type="similarity">
    <text evidence="3">Belongs to the methyl-accepting chemotaxis (MCP) protein family.</text>
</comment>
<feature type="compositionally biased region" description="Low complexity" evidence="5">
    <location>
        <begin position="603"/>
        <end position="616"/>
    </location>
</feature>
<keyword evidence="6" id="KW-0812">Transmembrane</keyword>
<dbReference type="Pfam" id="PF00015">
    <property type="entry name" value="MCPsignal"/>
    <property type="match status" value="1"/>
</dbReference>
<dbReference type="InterPro" id="IPR051310">
    <property type="entry name" value="MCP_chemotaxis"/>
</dbReference>
<dbReference type="PROSITE" id="PS50192">
    <property type="entry name" value="T_SNARE"/>
    <property type="match status" value="1"/>
</dbReference>
<dbReference type="InterPro" id="IPR003660">
    <property type="entry name" value="HAMP_dom"/>
</dbReference>
<keyword evidence="6" id="KW-1133">Transmembrane helix</keyword>
<dbReference type="PROSITE" id="PS50111">
    <property type="entry name" value="CHEMOTAXIS_TRANSDUC_2"/>
    <property type="match status" value="1"/>
</dbReference>
<dbReference type="InterPro" id="IPR004089">
    <property type="entry name" value="MCPsignal_dom"/>
</dbReference>
<feature type="transmembrane region" description="Helical" evidence="6">
    <location>
        <begin position="188"/>
        <end position="208"/>
    </location>
</feature>
<dbReference type="SUPFAM" id="SSF158472">
    <property type="entry name" value="HAMP domain-like"/>
    <property type="match status" value="1"/>
</dbReference>
<dbReference type="Pfam" id="PF00672">
    <property type="entry name" value="HAMP"/>
    <property type="match status" value="1"/>
</dbReference>
<dbReference type="GO" id="GO:0004888">
    <property type="term" value="F:transmembrane signaling receptor activity"/>
    <property type="evidence" value="ECO:0007669"/>
    <property type="project" value="TreeGrafter"/>
</dbReference>
<evidence type="ECO:0000259" key="9">
    <source>
        <dbReference type="PROSITE" id="PS50885"/>
    </source>
</evidence>
<evidence type="ECO:0000256" key="3">
    <source>
        <dbReference type="ARBA" id="ARBA00029447"/>
    </source>
</evidence>
<evidence type="ECO:0000256" key="4">
    <source>
        <dbReference type="PROSITE-ProRule" id="PRU00284"/>
    </source>
</evidence>
<dbReference type="eggNOG" id="COG0840">
    <property type="taxonomic scope" value="Bacteria"/>
</dbReference>
<comment type="caution">
    <text evidence="10">The sequence shown here is derived from an EMBL/GenBank/DDBJ whole genome shotgun (WGS) entry which is preliminary data.</text>
</comment>
<comment type="subcellular location">
    <subcellularLocation>
        <location evidence="1">Membrane</location>
    </subcellularLocation>
</comment>
<dbReference type="InterPro" id="IPR000727">
    <property type="entry name" value="T_SNARE_dom"/>
</dbReference>
<dbReference type="SUPFAM" id="SSF58104">
    <property type="entry name" value="Methyl-accepting chemotaxis protein (MCP) signaling domain"/>
    <property type="match status" value="1"/>
</dbReference>
<dbReference type="OrthoDB" id="3378718at2"/>
<dbReference type="EMBL" id="APMP01000010">
    <property type="protein sequence ID" value="ENZ81999.1"/>
    <property type="molecule type" value="Genomic_DNA"/>
</dbReference>
<organism evidence="10 11">
    <name type="scientific">Caulobacter vibrioides OR37</name>
    <dbReference type="NCBI Taxonomy" id="1292034"/>
    <lineage>
        <taxon>Bacteria</taxon>
        <taxon>Pseudomonadati</taxon>
        <taxon>Pseudomonadota</taxon>
        <taxon>Alphaproteobacteria</taxon>
        <taxon>Caulobacterales</taxon>
        <taxon>Caulobacteraceae</taxon>
        <taxon>Caulobacter</taxon>
    </lineage>
</organism>
<dbReference type="STRING" id="1292034.OR37_02043"/>
<keyword evidence="11" id="KW-1185">Reference proteome</keyword>
<feature type="domain" description="HAMP" evidence="9">
    <location>
        <begin position="211"/>
        <end position="264"/>
    </location>
</feature>
<dbReference type="PROSITE" id="PS50885">
    <property type="entry name" value="HAMP"/>
    <property type="match status" value="2"/>
</dbReference>
<dbReference type="CDD" id="cd11386">
    <property type="entry name" value="MCP_signal"/>
    <property type="match status" value="1"/>
</dbReference>
<keyword evidence="6" id="KW-0472">Membrane</keyword>
<dbReference type="SMART" id="SM00283">
    <property type="entry name" value="MA"/>
    <property type="match status" value="1"/>
</dbReference>
<dbReference type="PATRIC" id="fig|1292034.3.peg.2029"/>
<evidence type="ECO:0000259" key="7">
    <source>
        <dbReference type="PROSITE" id="PS50111"/>
    </source>
</evidence>
<evidence type="ECO:0000256" key="1">
    <source>
        <dbReference type="ARBA" id="ARBA00004370"/>
    </source>
</evidence>
<proteinExistence type="inferred from homology"/>
<evidence type="ECO:0000256" key="6">
    <source>
        <dbReference type="SAM" id="Phobius"/>
    </source>
</evidence>
<feature type="region of interest" description="Disordered" evidence="5">
    <location>
        <begin position="600"/>
        <end position="651"/>
    </location>
</feature>
<sequence precursor="true">MTFDDLRISTKVALPAVVLTVVALAIAGVGAWQERRAEQDTRTLVESRAPTELASARLNRRLQTIGYAAYRVVAYKGQSAQAQHASQDLDQAYKEARKQLGLIAQYDPSAKAKAEAFGHRVDKIYDSARGGADMGLQDADEPAMAILATVDPEIVALTKDINAFTTSHNEATQAMAKAAIARAQTTSFTALIAALIAAGGALGFALWIGNRKIAAPLLATSKTMETLAQGSIDVEVKGGERKDEVGTMARSVQVFKDNAVALRAAEAAHARAAAETEAERRRNQELAEAATREQAMVMEAIAAGLSRLAEGDLTYRVDQTFPEAYKRLQTDFNGAIGQMEEAMKTIVHAANSIGAGSDEITTAADDLSRRSEQQAASLEETAAALDEITATVKRSSAGANEASSVVGSTRADAQRSSLVVRDAIEAMNQIEKSSQSISQIIGVIDEIAFQTNLLALNAGVEAARAGEAGRGFAVVAQEVRALAQRSAEAAKEIKTLISTSSQQVGQGVAMVGQTGEALRVIVEKVGEIDGLVSEIAASSQEQSTGLNQVNAAVNQMDQTVQQNAAMVEQSTAASHALRGEVENLMRMIGRFRVAGVVNGSSTASRAASPRAASPAPVRKPAPAPIAPKAQTSIAPKAPALASAASRPGANPVAAVQAKLAQAVGAAPPVSDDWEEF</sequence>
<accession>R0EJ27</accession>
<dbReference type="PANTHER" id="PTHR43531">
    <property type="entry name" value="PROTEIN ICFG"/>
    <property type="match status" value="1"/>
</dbReference>
<dbReference type="PANTHER" id="PTHR43531:SF11">
    <property type="entry name" value="METHYL-ACCEPTING CHEMOTAXIS PROTEIN 3"/>
    <property type="match status" value="1"/>
</dbReference>
<dbReference type="SMART" id="SM00304">
    <property type="entry name" value="HAMP"/>
    <property type="match status" value="2"/>
</dbReference>
<feature type="transmembrane region" description="Helical" evidence="6">
    <location>
        <begin position="12"/>
        <end position="32"/>
    </location>
</feature>
<evidence type="ECO:0000259" key="8">
    <source>
        <dbReference type="PROSITE" id="PS50192"/>
    </source>
</evidence>
<gene>
    <name evidence="10" type="ORF">OR37_02043</name>
</gene>
<evidence type="ECO:0000313" key="10">
    <source>
        <dbReference type="EMBL" id="ENZ81999.1"/>
    </source>
</evidence>
<keyword evidence="2" id="KW-0145">Chemotaxis</keyword>
<evidence type="ECO:0000256" key="2">
    <source>
        <dbReference type="ARBA" id="ARBA00022500"/>
    </source>
</evidence>
<keyword evidence="4" id="KW-0807">Transducer</keyword>